<dbReference type="PANTHER" id="PTHR30620">
    <property type="entry name" value="PERIPLASMIC BETA-GLUCOSIDASE-RELATED"/>
    <property type="match status" value="1"/>
</dbReference>
<evidence type="ECO:0000313" key="9">
    <source>
        <dbReference type="EMBL" id="MCP9612044.1"/>
    </source>
</evidence>
<feature type="domain" description="Fibronectin type III-like" evidence="8">
    <location>
        <begin position="666"/>
        <end position="735"/>
    </location>
</feature>
<dbReference type="EC" id="3.2.1.21" evidence="3"/>
<dbReference type="Pfam" id="PF01915">
    <property type="entry name" value="Glyco_hydro_3_C"/>
    <property type="match status" value="1"/>
</dbReference>
<dbReference type="Gene3D" id="2.60.40.10">
    <property type="entry name" value="Immunoglobulins"/>
    <property type="match status" value="1"/>
</dbReference>
<dbReference type="Gene3D" id="3.40.50.1700">
    <property type="entry name" value="Glycoside hydrolase family 3 C-terminal domain"/>
    <property type="match status" value="1"/>
</dbReference>
<dbReference type="PRINTS" id="PR00133">
    <property type="entry name" value="GLHYDRLASE3"/>
</dbReference>
<dbReference type="InterPro" id="IPR036962">
    <property type="entry name" value="Glyco_hydro_3_N_sf"/>
</dbReference>
<keyword evidence="5 7" id="KW-0378">Hydrolase</keyword>
<sequence>MKSFFIISVILFAFDVFAYDFIGKKEVELERKIDELISRMTLSEKIGQLNQLNGNGLSDNLKSQIRNGSVGTMLNEVNPEISNELQRIAVEESRLGIPLIFARDVIHGFKTVFPIPLAQAASWDEEIVKKGARIAAEEATSRGIRWTFAPMLDISRDARWGRIIESLGEDPYLASRLGVAMVEGFQGKSLSSPNGMAACLKHFCGYGAVEGGRDYNTTQISEEQLRNIYFVPFKSCINAGAATLMAAFNDLNGVPCTANRYLLNTVLRSDWNFDGVVVSDWNSVHELINHGYARDGKQAAELAVNAGVDIDMMSLDYISSLEGSVKEKVVKESVIDNAVRNILRLKFRLGLFHNPYVEIKNDVFYTPEYLEAAKESAIKSCVLLKNTDKALPLSEKIKSIAVIGPMADAPADQLGAWTMDGERQHTITPLQDLKKRYGNTIVINYVKGLDYSRDLDRKNFEAAVAAVEKSDVVLFFAGEEAGLTGEARCRADISLPGAQKDLLSEIAAAGKPIILIMLAGRPIEIYKELPLVKAFLYAWHPGTMGGPAIIDLLFGKAVPSGRLPISYPMVSAQLPYYYNHKNTGRPAVGDLVMMENMQQNEIQTSFGHTCYYLDAGRDPLYPFGYGLSYTTFRYGELNLSANDMTEQSKLTVSVPVTNTGNIMATETVQLYIRDVIASVTRPVKELKAYRKVCLKPGEEKNIVFEISIDDLKFYTANGEYRAEPGEFIVYVGANSRDVKEVSFTLK</sequence>
<evidence type="ECO:0000259" key="8">
    <source>
        <dbReference type="SMART" id="SM01217"/>
    </source>
</evidence>
<name>A0ABT1MI49_9BACT</name>
<evidence type="ECO:0000256" key="1">
    <source>
        <dbReference type="ARBA" id="ARBA00000448"/>
    </source>
</evidence>
<dbReference type="InterPro" id="IPR026891">
    <property type="entry name" value="Fn3-like"/>
</dbReference>
<organism evidence="9 10">
    <name type="scientific">Coprobacter tertius</name>
    <dbReference type="NCBI Taxonomy" id="2944915"/>
    <lineage>
        <taxon>Bacteria</taxon>
        <taxon>Pseudomonadati</taxon>
        <taxon>Bacteroidota</taxon>
        <taxon>Bacteroidia</taxon>
        <taxon>Bacteroidales</taxon>
        <taxon>Barnesiellaceae</taxon>
        <taxon>Coprobacter</taxon>
    </lineage>
</organism>
<evidence type="ECO:0000256" key="4">
    <source>
        <dbReference type="ARBA" id="ARBA00022729"/>
    </source>
</evidence>
<dbReference type="GO" id="GO:0008422">
    <property type="term" value="F:beta-glucosidase activity"/>
    <property type="evidence" value="ECO:0007669"/>
    <property type="project" value="UniProtKB-EC"/>
</dbReference>
<dbReference type="Proteomes" id="UP001205603">
    <property type="component" value="Unassembled WGS sequence"/>
</dbReference>
<dbReference type="Pfam" id="PF00933">
    <property type="entry name" value="Glyco_hydro_3"/>
    <property type="match status" value="1"/>
</dbReference>
<dbReference type="Pfam" id="PF14310">
    <property type="entry name" value="Fn3-like"/>
    <property type="match status" value="1"/>
</dbReference>
<evidence type="ECO:0000256" key="6">
    <source>
        <dbReference type="ARBA" id="ARBA00023295"/>
    </source>
</evidence>
<evidence type="ECO:0000256" key="5">
    <source>
        <dbReference type="ARBA" id="ARBA00022801"/>
    </source>
</evidence>
<dbReference type="InterPro" id="IPR017853">
    <property type="entry name" value="GH"/>
</dbReference>
<dbReference type="SUPFAM" id="SSF51445">
    <property type="entry name" value="(Trans)glycosidases"/>
    <property type="match status" value="1"/>
</dbReference>
<comment type="caution">
    <text evidence="9">The sequence shown here is derived from an EMBL/GenBank/DDBJ whole genome shotgun (WGS) entry which is preliminary data.</text>
</comment>
<comment type="similarity">
    <text evidence="2 7">Belongs to the glycosyl hydrolase 3 family.</text>
</comment>
<dbReference type="InterPro" id="IPR013783">
    <property type="entry name" value="Ig-like_fold"/>
</dbReference>
<reference evidence="9 10" key="1">
    <citation type="submission" date="2022-07" db="EMBL/GenBank/DDBJ databases">
        <title>Fecal culturing of patients with breast cancer.</title>
        <authorList>
            <person name="Teng N.M.Y."/>
            <person name="Kiu R."/>
            <person name="Evans R."/>
            <person name="Baker D.J."/>
            <person name="Zenner C."/>
            <person name="Robinson S.D."/>
            <person name="Hall L.J."/>
        </authorList>
    </citation>
    <scope>NUCLEOTIDE SEQUENCE [LARGE SCALE GENOMIC DNA]</scope>
    <source>
        <strain evidence="9 10">LH1063</strain>
    </source>
</reference>
<evidence type="ECO:0000256" key="2">
    <source>
        <dbReference type="ARBA" id="ARBA00005336"/>
    </source>
</evidence>
<evidence type="ECO:0000256" key="3">
    <source>
        <dbReference type="ARBA" id="ARBA00012744"/>
    </source>
</evidence>
<dbReference type="SMART" id="SM01217">
    <property type="entry name" value="Fn3_like"/>
    <property type="match status" value="1"/>
</dbReference>
<dbReference type="InterPro" id="IPR002772">
    <property type="entry name" value="Glyco_hydro_3_C"/>
</dbReference>
<dbReference type="EMBL" id="JANDHW010000006">
    <property type="protein sequence ID" value="MCP9612044.1"/>
    <property type="molecule type" value="Genomic_DNA"/>
</dbReference>
<keyword evidence="4" id="KW-0732">Signal</keyword>
<comment type="catalytic activity">
    <reaction evidence="1">
        <text>Hydrolysis of terminal, non-reducing beta-D-glucosyl residues with release of beta-D-glucose.</text>
        <dbReference type="EC" id="3.2.1.21"/>
    </reaction>
</comment>
<dbReference type="InterPro" id="IPR051915">
    <property type="entry name" value="Cellulose_Degrad_GH3"/>
</dbReference>
<dbReference type="InterPro" id="IPR001764">
    <property type="entry name" value="Glyco_hydro_3_N"/>
</dbReference>
<dbReference type="NCBIfam" id="NF011678">
    <property type="entry name" value="PRK15098.1"/>
    <property type="match status" value="1"/>
</dbReference>
<dbReference type="InterPro" id="IPR036881">
    <property type="entry name" value="Glyco_hydro_3_C_sf"/>
</dbReference>
<keyword evidence="6 7" id="KW-0326">Glycosidase</keyword>
<dbReference type="SUPFAM" id="SSF52279">
    <property type="entry name" value="Beta-D-glucan exohydrolase, C-terminal domain"/>
    <property type="match status" value="1"/>
</dbReference>
<dbReference type="PANTHER" id="PTHR30620:SF16">
    <property type="entry name" value="LYSOSOMAL BETA GLUCOSIDASE"/>
    <property type="match status" value="1"/>
</dbReference>
<dbReference type="PROSITE" id="PS00775">
    <property type="entry name" value="GLYCOSYL_HYDROL_F3"/>
    <property type="match status" value="1"/>
</dbReference>
<protein>
    <recommendedName>
        <fullName evidence="3">beta-glucosidase</fullName>
        <ecNumber evidence="3">3.2.1.21</ecNumber>
    </recommendedName>
</protein>
<keyword evidence="10" id="KW-1185">Reference proteome</keyword>
<dbReference type="Gene3D" id="3.20.20.300">
    <property type="entry name" value="Glycoside hydrolase, family 3, N-terminal domain"/>
    <property type="match status" value="1"/>
</dbReference>
<proteinExistence type="inferred from homology"/>
<evidence type="ECO:0000256" key="7">
    <source>
        <dbReference type="RuleBase" id="RU361161"/>
    </source>
</evidence>
<evidence type="ECO:0000313" key="10">
    <source>
        <dbReference type="Proteomes" id="UP001205603"/>
    </source>
</evidence>
<accession>A0ABT1MI49</accession>
<dbReference type="InterPro" id="IPR019800">
    <property type="entry name" value="Glyco_hydro_3_AS"/>
</dbReference>
<gene>
    <name evidence="9" type="primary">bglX</name>
    <name evidence="9" type="ORF">NMU02_08070</name>
</gene>